<protein>
    <submittedName>
        <fullName evidence="2">Uncharacterized protein</fullName>
    </submittedName>
</protein>
<feature type="non-terminal residue" evidence="2">
    <location>
        <position position="1"/>
    </location>
</feature>
<dbReference type="EMBL" id="LWDX02063332">
    <property type="protein sequence ID" value="OEL16318.1"/>
    <property type="molecule type" value="Genomic_DNA"/>
</dbReference>
<feature type="region of interest" description="Disordered" evidence="1">
    <location>
        <begin position="1"/>
        <end position="42"/>
    </location>
</feature>
<dbReference type="Proteomes" id="UP000095767">
    <property type="component" value="Unassembled WGS sequence"/>
</dbReference>
<evidence type="ECO:0000313" key="3">
    <source>
        <dbReference type="Proteomes" id="UP000095767"/>
    </source>
</evidence>
<accession>A0A1E5UU27</accession>
<proteinExistence type="predicted"/>
<feature type="compositionally biased region" description="Low complexity" evidence="1">
    <location>
        <begin position="1"/>
        <end position="20"/>
    </location>
</feature>
<reference evidence="2 3" key="1">
    <citation type="submission" date="2016-09" db="EMBL/GenBank/DDBJ databases">
        <title>The draft genome of Dichanthelium oligosanthes: A C3 panicoid grass species.</title>
        <authorList>
            <person name="Studer A.J."/>
            <person name="Schnable J.C."/>
            <person name="Brutnell T.P."/>
        </authorList>
    </citation>
    <scope>NUCLEOTIDE SEQUENCE [LARGE SCALE GENOMIC DNA]</scope>
    <source>
        <strain evidence="3">cv. Kellogg 1175</strain>
        <tissue evidence="2">Leaf</tissue>
    </source>
</reference>
<feature type="compositionally biased region" description="Low complexity" evidence="1">
    <location>
        <begin position="31"/>
        <end position="41"/>
    </location>
</feature>
<comment type="caution">
    <text evidence="2">The sequence shown here is derived from an EMBL/GenBank/DDBJ whole genome shotgun (WGS) entry which is preliminary data.</text>
</comment>
<dbReference type="AlphaFoldDB" id="A0A1E5UU27"/>
<keyword evidence="3" id="KW-1185">Reference proteome</keyword>
<sequence>LSVAAGPTSSSAMPAAAWPPRRSRCKTPRESPASSSTATTTLPCRGFIAPSRRYDAVAWSAALASWPSTRASQVPAAPPGSRGVVVSQACLAAKRRQGRVS</sequence>
<name>A0A1E5UU27_9POAL</name>
<evidence type="ECO:0000256" key="1">
    <source>
        <dbReference type="SAM" id="MobiDB-lite"/>
    </source>
</evidence>
<gene>
    <name evidence="2" type="ORF">BAE44_0022659</name>
</gene>
<organism evidence="2 3">
    <name type="scientific">Dichanthelium oligosanthes</name>
    <dbReference type="NCBI Taxonomy" id="888268"/>
    <lineage>
        <taxon>Eukaryota</taxon>
        <taxon>Viridiplantae</taxon>
        <taxon>Streptophyta</taxon>
        <taxon>Embryophyta</taxon>
        <taxon>Tracheophyta</taxon>
        <taxon>Spermatophyta</taxon>
        <taxon>Magnoliopsida</taxon>
        <taxon>Liliopsida</taxon>
        <taxon>Poales</taxon>
        <taxon>Poaceae</taxon>
        <taxon>PACMAD clade</taxon>
        <taxon>Panicoideae</taxon>
        <taxon>Panicodae</taxon>
        <taxon>Paniceae</taxon>
        <taxon>Dichantheliinae</taxon>
        <taxon>Dichanthelium</taxon>
    </lineage>
</organism>
<evidence type="ECO:0000313" key="2">
    <source>
        <dbReference type="EMBL" id="OEL16318.1"/>
    </source>
</evidence>